<feature type="compositionally biased region" description="Basic and acidic residues" evidence="6">
    <location>
        <begin position="183"/>
        <end position="204"/>
    </location>
</feature>
<feature type="region of interest" description="Disordered" evidence="6">
    <location>
        <begin position="680"/>
        <end position="795"/>
    </location>
</feature>
<evidence type="ECO:0000313" key="8">
    <source>
        <dbReference type="EMBL" id="GAT60133.1"/>
    </source>
</evidence>
<sequence length="1061" mass="117444">MSASLATNDRNSIAALQNPPSNQRDASGGSGSTAGSWRQKPTAIPRPETSSRHFRPGGSNPYSSGRLTQDNLHATKGQTQSSSSSRRGSNGGTNPIASNTFVNQNPMHPAKRQKMEAEGSNRRASGTGFGHARSNHGDGALIVGRRDELERGRTDDPPHLALGLPADGANTTSLRQHRNAQAHLERPPLPPEEHEHRANPKEVIDVSDDEEDDIENSSPPKAPLNAGQVNVQKMIQHFSRAPLDLHSQHIPGRTKVAAPPQSHPFMDLGKVTNNKVKSAMRGKNGGGLTITTQNKPPPSRSAGKQQTPHLSVKECYLGDQKLTGSHHLLYGNQGRFTLRTGDRPGLRESQFVIEIDMRARAKLAKFAEPDQLTNERILILEVYPDEQKRPGRSSASKQFAAQVAINFGQVPSDQYEEFINWIKKHVIQANRHLLRGESALRAAWDMAVAPVQSASNSRSKPRQSQSAKSAAKEEEESGDDDELRLKGSEKVEKPSHPRRPSTGPSVIDLDPSQEDLPAAPRRTTRSSDPRSRSQSETASEPSSAQQWRTTRTSGSPHNSDRKLDEVILVYPPGQTGAVNITNGDMVRLKPNEFLNDTLIEFGLKFWLQQLEKSDPELVKQIHVFSSFFYKKLNKRGQMQYNSVAKWTAKFDLFEKKYLIVPINENLHWYLAIIYRPEHVLKPPPPAPATAPPSTRSRGREEAAAAQPSEREPTPEGSRPPDSKATTLSASSPMEEDATPPRSPADEAEVEQALAPVDEDVDMGTDKESNDSLFGGRSEDEEMPSDPAEVNAAVGPDDEQPLMEVEADTSIMSVDPLDTLPRPETKPITRPETKRFYGASSNGKRKATSPLEEASAPAADEVILNSPVEDEAADEDVEVVNGDETQCCIFVLDSLGNRHPRVGSILSQYLRQEALQKKNIPMEQSTNPTYQHALVPQQPNFCDCGLYLLHFAQTFISRPEDFVRIIFSKRRHYTIGERSSDWHIEGTKDMREVMKTNIEALSVEWKKERAAKELERKQQQETETVEDSSDDDIDIVDTVEPSTKKSPKGKSPKKSVRVTRMR</sequence>
<feature type="domain" description="Ubiquitin-like protease family profile" evidence="7">
    <location>
        <begin position="578"/>
        <end position="954"/>
    </location>
</feature>
<keyword evidence="3" id="KW-0645">Protease</keyword>
<feature type="compositionally biased region" description="Basic and acidic residues" evidence="6">
    <location>
        <begin position="697"/>
        <end position="721"/>
    </location>
</feature>
<proteinExistence type="inferred from homology"/>
<dbReference type="Gene3D" id="3.40.395.10">
    <property type="entry name" value="Adenoviral Proteinase, Chain A"/>
    <property type="match status" value="2"/>
</dbReference>
<evidence type="ECO:0000256" key="4">
    <source>
        <dbReference type="ARBA" id="ARBA00022786"/>
    </source>
</evidence>
<accession>A0ABQ0M9V6</accession>
<feature type="compositionally biased region" description="Basic and acidic residues" evidence="6">
    <location>
        <begin position="1009"/>
        <end position="1019"/>
    </location>
</feature>
<evidence type="ECO:0000313" key="9">
    <source>
        <dbReference type="Proteomes" id="UP000815677"/>
    </source>
</evidence>
<keyword evidence="4" id="KW-0833">Ubl conjugation pathway</keyword>
<feature type="region of interest" description="Disordered" evidence="6">
    <location>
        <begin position="280"/>
        <end position="309"/>
    </location>
</feature>
<feature type="region of interest" description="Disordered" evidence="6">
    <location>
        <begin position="1"/>
        <end position="225"/>
    </location>
</feature>
<feature type="compositionally biased region" description="Acidic residues" evidence="6">
    <location>
        <begin position="205"/>
        <end position="215"/>
    </location>
</feature>
<feature type="compositionally biased region" description="Pro residues" evidence="6">
    <location>
        <begin position="681"/>
        <end position="690"/>
    </location>
</feature>
<evidence type="ECO:0000256" key="6">
    <source>
        <dbReference type="SAM" id="MobiDB-lite"/>
    </source>
</evidence>
<feature type="compositionally biased region" description="Acidic residues" evidence="6">
    <location>
        <begin position="1022"/>
        <end position="1036"/>
    </location>
</feature>
<gene>
    <name evidence="8" type="ORF">MCHLO_16328</name>
</gene>
<dbReference type="Pfam" id="PF02902">
    <property type="entry name" value="Peptidase_C48"/>
    <property type="match status" value="2"/>
</dbReference>
<feature type="compositionally biased region" description="Polar residues" evidence="6">
    <location>
        <begin position="60"/>
        <end position="72"/>
    </location>
</feature>
<feature type="compositionally biased region" description="Acidic residues" evidence="6">
    <location>
        <begin position="473"/>
        <end position="482"/>
    </location>
</feature>
<dbReference type="PROSITE" id="PS50600">
    <property type="entry name" value="ULP_PROTEASE"/>
    <property type="match status" value="1"/>
</dbReference>
<keyword evidence="9" id="KW-1185">Reference proteome</keyword>
<dbReference type="InterPro" id="IPR003653">
    <property type="entry name" value="Peptidase_C48_C"/>
</dbReference>
<feature type="region of interest" description="Disordered" evidence="6">
    <location>
        <begin position="814"/>
        <end position="857"/>
    </location>
</feature>
<dbReference type="SUPFAM" id="SSF54001">
    <property type="entry name" value="Cysteine proteinases"/>
    <property type="match status" value="1"/>
</dbReference>
<dbReference type="PANTHER" id="PTHR46896">
    <property type="entry name" value="SENTRIN-SPECIFIC PROTEASE"/>
    <property type="match status" value="1"/>
</dbReference>
<evidence type="ECO:0000256" key="3">
    <source>
        <dbReference type="ARBA" id="ARBA00022670"/>
    </source>
</evidence>
<evidence type="ECO:0000259" key="7">
    <source>
        <dbReference type="PROSITE" id="PS50600"/>
    </source>
</evidence>
<feature type="compositionally biased region" description="Basic and acidic residues" evidence="6">
    <location>
        <begin position="820"/>
        <end position="834"/>
    </location>
</feature>
<dbReference type="InterPro" id="IPR051947">
    <property type="entry name" value="Sentrin-specific_protease"/>
</dbReference>
<feature type="compositionally biased region" description="Polar residues" evidence="6">
    <location>
        <begin position="95"/>
        <end position="106"/>
    </location>
</feature>
<dbReference type="EMBL" id="DF849942">
    <property type="protein sequence ID" value="GAT60133.1"/>
    <property type="molecule type" value="Genomic_DNA"/>
</dbReference>
<feature type="compositionally biased region" description="Polar residues" evidence="6">
    <location>
        <begin position="1"/>
        <end position="25"/>
    </location>
</feature>
<organism evidence="8 9">
    <name type="scientific">Mycena chlorophos</name>
    <name type="common">Agaric fungus</name>
    <name type="synonym">Agaricus chlorophos</name>
    <dbReference type="NCBI Taxonomy" id="658473"/>
    <lineage>
        <taxon>Eukaryota</taxon>
        <taxon>Fungi</taxon>
        <taxon>Dikarya</taxon>
        <taxon>Basidiomycota</taxon>
        <taxon>Agaricomycotina</taxon>
        <taxon>Agaricomycetes</taxon>
        <taxon>Agaricomycetidae</taxon>
        <taxon>Agaricales</taxon>
        <taxon>Marasmiineae</taxon>
        <taxon>Mycenaceae</taxon>
        <taxon>Mycena</taxon>
    </lineage>
</organism>
<evidence type="ECO:0000256" key="1">
    <source>
        <dbReference type="ARBA" id="ARBA00005234"/>
    </source>
</evidence>
<feature type="compositionally biased region" description="Basic residues" evidence="6">
    <location>
        <begin position="1044"/>
        <end position="1061"/>
    </location>
</feature>
<feature type="compositionally biased region" description="Low complexity" evidence="6">
    <location>
        <begin position="77"/>
        <end position="94"/>
    </location>
</feature>
<feature type="region of interest" description="Disordered" evidence="6">
    <location>
        <begin position="1009"/>
        <end position="1061"/>
    </location>
</feature>
<protein>
    <recommendedName>
        <fullName evidence="7">Ubiquitin-like protease family profile domain-containing protein</fullName>
    </recommendedName>
</protein>
<dbReference type="InterPro" id="IPR038765">
    <property type="entry name" value="Papain-like_cys_pep_sf"/>
</dbReference>
<name>A0ABQ0M9V6_MYCCL</name>
<feature type="region of interest" description="Disordered" evidence="6">
    <location>
        <begin position="450"/>
        <end position="563"/>
    </location>
</feature>
<dbReference type="PANTHER" id="PTHR46896:SF3">
    <property type="entry name" value="FI06413P-RELATED"/>
    <property type="match status" value="1"/>
</dbReference>
<keyword evidence="5" id="KW-0378">Hydrolase</keyword>
<reference evidence="8" key="1">
    <citation type="submission" date="2014-09" db="EMBL/GenBank/DDBJ databases">
        <title>Genome sequence of the luminous mushroom Mycena chlorophos for searching fungal bioluminescence genes.</title>
        <authorList>
            <person name="Tanaka Y."/>
            <person name="Kasuga D."/>
            <person name="Oba Y."/>
            <person name="Hase S."/>
            <person name="Sato K."/>
            <person name="Oba Y."/>
            <person name="Sakakibara Y."/>
        </authorList>
    </citation>
    <scope>NUCLEOTIDE SEQUENCE</scope>
</reference>
<evidence type="ECO:0000256" key="2">
    <source>
        <dbReference type="ARBA" id="ARBA00022553"/>
    </source>
</evidence>
<dbReference type="Proteomes" id="UP000815677">
    <property type="component" value="Unassembled WGS sequence"/>
</dbReference>
<feature type="compositionally biased region" description="Basic and acidic residues" evidence="6">
    <location>
        <begin position="483"/>
        <end position="495"/>
    </location>
</feature>
<evidence type="ECO:0000256" key="5">
    <source>
        <dbReference type="ARBA" id="ARBA00022801"/>
    </source>
</evidence>
<comment type="similarity">
    <text evidence="1">Belongs to the peptidase C48 family.</text>
</comment>
<keyword evidence="2" id="KW-0597">Phosphoprotein</keyword>
<feature type="compositionally biased region" description="Basic and acidic residues" evidence="6">
    <location>
        <begin position="144"/>
        <end position="158"/>
    </location>
</feature>
<feature type="compositionally biased region" description="Polar residues" evidence="6">
    <location>
        <begin position="536"/>
        <end position="557"/>
    </location>
</feature>